<dbReference type="Gene3D" id="3.40.50.1820">
    <property type="entry name" value="alpha/beta hydrolase"/>
    <property type="match status" value="1"/>
</dbReference>
<dbReference type="InterPro" id="IPR013744">
    <property type="entry name" value="SidJ"/>
</dbReference>
<dbReference type="Pfam" id="PF08538">
    <property type="entry name" value="DUF1749"/>
    <property type="match status" value="1"/>
</dbReference>
<dbReference type="EMBL" id="MGAL01000035">
    <property type="protein sequence ID" value="OGK47195.1"/>
    <property type="molecule type" value="Genomic_DNA"/>
</dbReference>
<comment type="caution">
    <text evidence="1">The sequence shown here is derived from an EMBL/GenBank/DDBJ whole genome shotgun (WGS) entry which is preliminary data.</text>
</comment>
<accession>A0A1F7IV10</accession>
<dbReference type="PANTHER" id="PTHR31591">
    <property type="entry name" value="UPF0613 PROTEIN PB24D3.06C"/>
    <property type="match status" value="1"/>
</dbReference>
<dbReference type="PANTHER" id="PTHR31591:SF1">
    <property type="entry name" value="UPF0613 PROTEIN PB24D3.06C"/>
    <property type="match status" value="1"/>
</dbReference>
<proteinExistence type="predicted"/>
<organism evidence="1 2">
    <name type="scientific">Candidatus Roizmanbacteria bacterium RIFCSPLOWO2_01_FULL_38_12</name>
    <dbReference type="NCBI Taxonomy" id="1802061"/>
    <lineage>
        <taxon>Bacteria</taxon>
        <taxon>Candidatus Roizmaniibacteriota</taxon>
    </lineage>
</organism>
<evidence type="ECO:0008006" key="3">
    <source>
        <dbReference type="Google" id="ProtNLM"/>
    </source>
</evidence>
<dbReference type="AlphaFoldDB" id="A0A1F7IV10"/>
<evidence type="ECO:0000313" key="2">
    <source>
        <dbReference type="Proteomes" id="UP000177141"/>
    </source>
</evidence>
<gene>
    <name evidence="1" type="ORF">A3A93_04145</name>
</gene>
<reference evidence="1 2" key="1">
    <citation type="journal article" date="2016" name="Nat. Commun.">
        <title>Thousands of microbial genomes shed light on interconnected biogeochemical processes in an aquifer system.</title>
        <authorList>
            <person name="Anantharaman K."/>
            <person name="Brown C.T."/>
            <person name="Hug L.A."/>
            <person name="Sharon I."/>
            <person name="Castelle C.J."/>
            <person name="Probst A.J."/>
            <person name="Thomas B.C."/>
            <person name="Singh A."/>
            <person name="Wilkins M.J."/>
            <person name="Karaoz U."/>
            <person name="Brodie E.L."/>
            <person name="Williams K.H."/>
            <person name="Hubbard S.S."/>
            <person name="Banfield J.F."/>
        </authorList>
    </citation>
    <scope>NUCLEOTIDE SEQUENCE [LARGE SCALE GENOMIC DNA]</scope>
</reference>
<dbReference type="InterPro" id="IPR029058">
    <property type="entry name" value="AB_hydrolase_fold"/>
</dbReference>
<dbReference type="Proteomes" id="UP000177141">
    <property type="component" value="Unassembled WGS sequence"/>
</dbReference>
<name>A0A1F7IV10_9BACT</name>
<dbReference type="STRING" id="1802061.A3A93_04145"/>
<dbReference type="SUPFAM" id="SSF53474">
    <property type="entry name" value="alpha/beta-Hydrolases"/>
    <property type="match status" value="1"/>
</dbReference>
<evidence type="ECO:0000313" key="1">
    <source>
        <dbReference type="EMBL" id="OGK47195.1"/>
    </source>
</evidence>
<protein>
    <recommendedName>
        <fullName evidence="3">Serine aminopeptidase S33 domain-containing protein</fullName>
    </recommendedName>
</protein>
<sequence length="303" mass="34497">MVKAELAEFVTDDDLRLPGLLYEPQKKTQKVLIYLHGCGSTSVFYSVRDINIFADALTKAGIAFFPFNNRGAHIVKTLTRRQGLDNEVETLQGTAFEKIKECILDINGALNFLKKKGFKEFYCIGHSTGANKIVVYDHYVPKNEIKKYILWAGGDDVGLYYREMGSKKFHLALKKSKDMTDKGKGEKLVPRYLNKQVYSYQAFFDILNPDGDYNIFPFNDGINKLNLSIKPLFSKFSKIRKPTLVLYGDRDEYCYGDVKKCVTLLRSAVSGKKNFTFQIIPGADHGFTGKEEELAKMVVNWIK</sequence>